<name>A0A090RPM4_9VIBR</name>
<dbReference type="EMBL" id="BBMR01000001">
    <property type="protein sequence ID" value="GAL17360.1"/>
    <property type="molecule type" value="Genomic_DNA"/>
</dbReference>
<keyword evidence="2" id="KW-1185">Reference proteome</keyword>
<proteinExistence type="predicted"/>
<dbReference type="STRING" id="990268.JCM19235_5909"/>
<comment type="caution">
    <text evidence="1">The sequence shown here is derived from an EMBL/GenBank/DDBJ whole genome shotgun (WGS) entry which is preliminary data.</text>
</comment>
<evidence type="ECO:0000313" key="2">
    <source>
        <dbReference type="Proteomes" id="UP000029228"/>
    </source>
</evidence>
<gene>
    <name evidence="1" type="ORF">JCM19235_5909</name>
</gene>
<dbReference type="Proteomes" id="UP000029228">
    <property type="component" value="Unassembled WGS sequence"/>
</dbReference>
<reference evidence="1 2" key="1">
    <citation type="submission" date="2014-09" db="EMBL/GenBank/DDBJ databases">
        <title>Vibrio maritimus JCM 19235. (C45) whole genome shotgun sequence.</title>
        <authorList>
            <person name="Sawabe T."/>
            <person name="Meirelles P."/>
            <person name="Nakanishi M."/>
            <person name="Sayaka M."/>
            <person name="Hattori M."/>
            <person name="Ohkuma M."/>
        </authorList>
    </citation>
    <scope>NUCLEOTIDE SEQUENCE [LARGE SCALE GENOMIC DNA]</scope>
    <source>
        <strain evidence="2">JCM19235</strain>
    </source>
</reference>
<sequence>MKSLTRSGKANNVTRLNILASTHFSCLVSDDKNIPVEGVESAMTYETKTMEVPVAIADRVQALIDGYIAKEKFNAERREVVNNLLAMDGLSCEMAVYSLPQDELMDTLRFVYELSGTNSRFVKNILTQTRENPTKKLSDSQRSSAKSLLFNLLNDPSVSLQ</sequence>
<dbReference type="AlphaFoldDB" id="A0A090RPM4"/>
<protein>
    <submittedName>
        <fullName evidence="1">Uncharacterized protein</fullName>
    </submittedName>
</protein>
<evidence type="ECO:0000313" key="1">
    <source>
        <dbReference type="EMBL" id="GAL17360.1"/>
    </source>
</evidence>
<dbReference type="PROSITE" id="PS50096">
    <property type="entry name" value="IQ"/>
    <property type="match status" value="1"/>
</dbReference>
<organism evidence="1 2">
    <name type="scientific">Vibrio maritimus</name>
    <dbReference type="NCBI Taxonomy" id="990268"/>
    <lineage>
        <taxon>Bacteria</taxon>
        <taxon>Pseudomonadati</taxon>
        <taxon>Pseudomonadota</taxon>
        <taxon>Gammaproteobacteria</taxon>
        <taxon>Vibrionales</taxon>
        <taxon>Vibrionaceae</taxon>
        <taxon>Vibrio</taxon>
    </lineage>
</organism>
<accession>A0A090RPM4</accession>